<dbReference type="PANTHER" id="PTHR43280">
    <property type="entry name" value="ARAC-FAMILY TRANSCRIPTIONAL REGULATOR"/>
    <property type="match status" value="1"/>
</dbReference>
<gene>
    <name evidence="5" type="ORF">ABFV83_15750</name>
</gene>
<keyword evidence="3" id="KW-0804">Transcription</keyword>
<sequence length="70" mass="7781">MSPQYSSKYFKCKMWTSLLQYLNQVRLEHAAVSLPGTKQPIIKAAMDHGFANTKAASAAFQKQYGKSPGE</sequence>
<evidence type="ECO:0000256" key="3">
    <source>
        <dbReference type="ARBA" id="ARBA00023163"/>
    </source>
</evidence>
<dbReference type="Gene3D" id="1.10.10.60">
    <property type="entry name" value="Homeodomain-like"/>
    <property type="match status" value="1"/>
</dbReference>
<evidence type="ECO:0000259" key="4">
    <source>
        <dbReference type="PROSITE" id="PS01124"/>
    </source>
</evidence>
<dbReference type="Pfam" id="PF12833">
    <property type="entry name" value="HTH_18"/>
    <property type="match status" value="1"/>
</dbReference>
<dbReference type="SMART" id="SM00342">
    <property type="entry name" value="HTH_ARAC"/>
    <property type="match status" value="1"/>
</dbReference>
<dbReference type="RefSeq" id="WP_349948939.1">
    <property type="nucleotide sequence ID" value="NZ_CP157940.1"/>
</dbReference>
<name>A0AAU7PVJ4_9FIRM</name>
<reference evidence="5" key="1">
    <citation type="submission" date="2024-06" db="EMBL/GenBank/DDBJ databases">
        <title>Lacrimispora cavernae sp. nov., a novel anaerobe isolated from bat guano pile inside a cave.</title>
        <authorList>
            <person name="Miller S.L."/>
            <person name="Lu N."/>
            <person name="King J."/>
            <person name="Sankaranarayanan K."/>
            <person name="Lawson P.A."/>
        </authorList>
    </citation>
    <scope>NUCLEOTIDE SEQUENCE</scope>
    <source>
        <strain evidence="5">BS-2</strain>
    </source>
</reference>
<dbReference type="GO" id="GO:0043565">
    <property type="term" value="F:sequence-specific DNA binding"/>
    <property type="evidence" value="ECO:0007669"/>
    <property type="project" value="InterPro"/>
</dbReference>
<protein>
    <submittedName>
        <fullName evidence="5">Helix-turn-helix domain-containing protein</fullName>
    </submittedName>
</protein>
<accession>A0AAU7PVJ4</accession>
<evidence type="ECO:0000256" key="1">
    <source>
        <dbReference type="ARBA" id="ARBA00023015"/>
    </source>
</evidence>
<dbReference type="InterPro" id="IPR009057">
    <property type="entry name" value="Homeodomain-like_sf"/>
</dbReference>
<proteinExistence type="predicted"/>
<organism evidence="5">
    <name type="scientific">Lacrimispora sp. BS-2</name>
    <dbReference type="NCBI Taxonomy" id="3151850"/>
    <lineage>
        <taxon>Bacteria</taxon>
        <taxon>Bacillati</taxon>
        <taxon>Bacillota</taxon>
        <taxon>Clostridia</taxon>
        <taxon>Lachnospirales</taxon>
        <taxon>Lachnospiraceae</taxon>
        <taxon>Lacrimispora</taxon>
    </lineage>
</organism>
<dbReference type="PANTHER" id="PTHR43280:SF2">
    <property type="entry name" value="HTH-TYPE TRANSCRIPTIONAL REGULATOR EXSA"/>
    <property type="match status" value="1"/>
</dbReference>
<keyword evidence="1" id="KW-0805">Transcription regulation</keyword>
<dbReference type="EMBL" id="CP157940">
    <property type="protein sequence ID" value="XBS56310.1"/>
    <property type="molecule type" value="Genomic_DNA"/>
</dbReference>
<evidence type="ECO:0000256" key="2">
    <source>
        <dbReference type="ARBA" id="ARBA00023125"/>
    </source>
</evidence>
<keyword evidence="2" id="KW-0238">DNA-binding</keyword>
<dbReference type="GO" id="GO:0003700">
    <property type="term" value="F:DNA-binding transcription factor activity"/>
    <property type="evidence" value="ECO:0007669"/>
    <property type="project" value="InterPro"/>
</dbReference>
<dbReference type="PROSITE" id="PS01124">
    <property type="entry name" value="HTH_ARAC_FAMILY_2"/>
    <property type="match status" value="1"/>
</dbReference>
<dbReference type="InterPro" id="IPR018060">
    <property type="entry name" value="HTH_AraC"/>
</dbReference>
<feature type="domain" description="HTH araC/xylS-type" evidence="4">
    <location>
        <begin position="1"/>
        <end position="70"/>
    </location>
</feature>
<dbReference type="SUPFAM" id="SSF46689">
    <property type="entry name" value="Homeodomain-like"/>
    <property type="match status" value="1"/>
</dbReference>
<evidence type="ECO:0000313" key="5">
    <source>
        <dbReference type="EMBL" id="XBS56310.1"/>
    </source>
</evidence>
<dbReference type="AlphaFoldDB" id="A0AAU7PVJ4"/>